<evidence type="ECO:0000256" key="2">
    <source>
        <dbReference type="ARBA" id="ARBA00022448"/>
    </source>
</evidence>
<dbReference type="GO" id="GO:0005886">
    <property type="term" value="C:plasma membrane"/>
    <property type="evidence" value="ECO:0007669"/>
    <property type="project" value="TreeGrafter"/>
</dbReference>
<dbReference type="Proteomes" id="UP000008177">
    <property type="component" value="Unplaced contigs"/>
</dbReference>
<evidence type="ECO:0000256" key="7">
    <source>
        <dbReference type="ARBA" id="ARBA00023214"/>
    </source>
</evidence>
<evidence type="ECO:0000313" key="10">
    <source>
        <dbReference type="Proteomes" id="UP000008177"/>
    </source>
</evidence>
<feature type="transmembrane region" description="Helical" evidence="8">
    <location>
        <begin position="83"/>
        <end position="107"/>
    </location>
</feature>
<dbReference type="GO" id="GO:0005247">
    <property type="term" value="F:voltage-gated chloride channel activity"/>
    <property type="evidence" value="ECO:0007669"/>
    <property type="project" value="TreeGrafter"/>
</dbReference>
<dbReference type="SUPFAM" id="SSF81340">
    <property type="entry name" value="Clc chloride channel"/>
    <property type="match status" value="1"/>
</dbReference>
<dbReference type="InParanoid" id="G2YJT9"/>
<dbReference type="CDD" id="cd03684">
    <property type="entry name" value="ClC_3_like"/>
    <property type="match status" value="1"/>
</dbReference>
<evidence type="ECO:0000313" key="9">
    <source>
        <dbReference type="EMBL" id="CCD34968.1"/>
    </source>
</evidence>
<keyword evidence="5" id="KW-0406">Ion transport</keyword>
<keyword evidence="2" id="KW-0813">Transport</keyword>
<keyword evidence="4 8" id="KW-1133">Transmembrane helix</keyword>
<evidence type="ECO:0008006" key="11">
    <source>
        <dbReference type="Google" id="ProtNLM"/>
    </source>
</evidence>
<feature type="transmembrane region" description="Helical" evidence="8">
    <location>
        <begin position="252"/>
        <end position="276"/>
    </location>
</feature>
<evidence type="ECO:0000256" key="5">
    <source>
        <dbReference type="ARBA" id="ARBA00023065"/>
    </source>
</evidence>
<dbReference type="AlphaFoldDB" id="G2YJT9"/>
<dbReference type="GO" id="GO:0005794">
    <property type="term" value="C:Golgi apparatus"/>
    <property type="evidence" value="ECO:0007669"/>
    <property type="project" value="TreeGrafter"/>
</dbReference>
<sequence>MIYYSAAGSGVAEVRVILSGFVLHGFLGFKTLLVKTLALILSVASGLSLGKEGPFVHIATCVGNIACRLFSKYDDNDGKRREVLSAAAAAGVAVAFGAPIGGVLFSLEEVAYFFPAKTLFRTFFCCITAALTLKFLNPYGTNKIVMFEVRYLTDWTFFELAAFIMVGVLGGITGATFIKASRSWAQSFRKIEIIKKWPLFEVMLVALLTGLVSYWNPYTKIPVAKLLFNLASPCDTDKSDSMGLCPNSIDEIFPIIGQLTIAFFIKGLLTIITFGIKVPAGIYVPSMVVGGLLGRIVGHLVQWLVLTFPQASIFESCAAHESGTSCITPGVYALIAAGSTMCGVTRLSVTLAVILFELTGSLDYVLPFSLAVLVSKWTADFMEPLSIYDLLTNLNAYPFLNNKHKPIFTSDLADIVPRVRRERVIDISVSPMIPASSLRQKLELLHQAGEVDGGLPIIRDDVLVGLIPAPDLEFALDNLDNEPGTLCLMATISNYDDSEEEERVDPTDFTPYIDPAPVALDIRSPMDLVYECFVKLGLRYVCVLKDGRYAGLVIYPTSTHLPCKRPDHLQTHKKTFVKYMRELEERDGHN</sequence>
<reference evidence="10" key="1">
    <citation type="journal article" date="2011" name="PLoS Genet.">
        <title>Genomic analysis of the necrotrophic fungal pathogens Sclerotinia sclerotiorum and Botrytis cinerea.</title>
        <authorList>
            <person name="Amselem J."/>
            <person name="Cuomo C.A."/>
            <person name="van Kan J.A."/>
            <person name="Viaud M."/>
            <person name="Benito E.P."/>
            <person name="Couloux A."/>
            <person name="Coutinho P.M."/>
            <person name="de Vries R.P."/>
            <person name="Dyer P.S."/>
            <person name="Fillinger S."/>
            <person name="Fournier E."/>
            <person name="Gout L."/>
            <person name="Hahn M."/>
            <person name="Kohn L."/>
            <person name="Lapalu N."/>
            <person name="Plummer K.M."/>
            <person name="Pradier J.M."/>
            <person name="Quevillon E."/>
            <person name="Sharon A."/>
            <person name="Simon A."/>
            <person name="ten Have A."/>
            <person name="Tudzynski B."/>
            <person name="Tudzynski P."/>
            <person name="Wincker P."/>
            <person name="Andrew M."/>
            <person name="Anthouard V."/>
            <person name="Beever R.E."/>
            <person name="Beffa R."/>
            <person name="Benoit I."/>
            <person name="Bouzid O."/>
            <person name="Brault B."/>
            <person name="Chen Z."/>
            <person name="Choquer M."/>
            <person name="Collemare J."/>
            <person name="Cotton P."/>
            <person name="Danchin E.G."/>
            <person name="Da Silva C."/>
            <person name="Gautier A."/>
            <person name="Giraud C."/>
            <person name="Giraud T."/>
            <person name="Gonzalez C."/>
            <person name="Grossetete S."/>
            <person name="Guldener U."/>
            <person name="Henrissat B."/>
            <person name="Howlett B.J."/>
            <person name="Kodira C."/>
            <person name="Kretschmer M."/>
            <person name="Lappartient A."/>
            <person name="Leroch M."/>
            <person name="Levis C."/>
            <person name="Mauceli E."/>
            <person name="Neuveglise C."/>
            <person name="Oeser B."/>
            <person name="Pearson M."/>
            <person name="Poulain J."/>
            <person name="Poussereau N."/>
            <person name="Quesneville H."/>
            <person name="Rascle C."/>
            <person name="Schumacher J."/>
            <person name="Segurens B."/>
            <person name="Sexton A."/>
            <person name="Silva E."/>
            <person name="Sirven C."/>
            <person name="Soanes D.M."/>
            <person name="Talbot N.J."/>
            <person name="Templeton M."/>
            <person name="Yandava C."/>
            <person name="Yarden O."/>
            <person name="Zeng Q."/>
            <person name="Rollins J.A."/>
            <person name="Lebrun M.H."/>
            <person name="Dickman M."/>
        </authorList>
    </citation>
    <scope>NUCLEOTIDE SEQUENCE [LARGE SCALE GENOMIC DNA]</scope>
    <source>
        <strain evidence="10">T4</strain>
    </source>
</reference>
<dbReference type="OrthoDB" id="44789at2759"/>
<protein>
    <recommendedName>
        <fullName evidence="11">Chloride channel protein</fullName>
    </recommendedName>
</protein>
<accession>G2YJT9</accession>
<feature type="transmembrane region" description="Helical" evidence="8">
    <location>
        <begin position="119"/>
        <end position="137"/>
    </location>
</feature>
<dbReference type="InterPro" id="IPR046342">
    <property type="entry name" value="CBS_dom_sf"/>
</dbReference>
<organism evidence="9 10">
    <name type="scientific">Botryotinia fuckeliana (strain T4)</name>
    <name type="common">Noble rot fungus</name>
    <name type="synonym">Botrytis cinerea</name>
    <dbReference type="NCBI Taxonomy" id="999810"/>
    <lineage>
        <taxon>Eukaryota</taxon>
        <taxon>Fungi</taxon>
        <taxon>Dikarya</taxon>
        <taxon>Ascomycota</taxon>
        <taxon>Pezizomycotina</taxon>
        <taxon>Leotiomycetes</taxon>
        <taxon>Helotiales</taxon>
        <taxon>Sclerotiniaceae</taxon>
        <taxon>Botrytis</taxon>
    </lineage>
</organism>
<dbReference type="EMBL" id="FQ790339">
    <property type="protein sequence ID" value="CCD34968.1"/>
    <property type="molecule type" value="Genomic_DNA"/>
</dbReference>
<dbReference type="SUPFAM" id="SSF54631">
    <property type="entry name" value="CBS-domain pair"/>
    <property type="match status" value="1"/>
</dbReference>
<dbReference type="PRINTS" id="PR00762">
    <property type="entry name" value="CLCHANNEL"/>
</dbReference>
<proteinExistence type="predicted"/>
<feature type="transmembrane region" description="Helical" evidence="8">
    <location>
        <begin position="21"/>
        <end position="43"/>
    </location>
</feature>
<feature type="transmembrane region" description="Helical" evidence="8">
    <location>
        <begin position="157"/>
        <end position="178"/>
    </location>
</feature>
<comment type="subcellular location">
    <subcellularLocation>
        <location evidence="1">Membrane</location>
        <topology evidence="1">Multi-pass membrane protein</topology>
    </subcellularLocation>
</comment>
<keyword evidence="7" id="KW-0868">Chloride</keyword>
<feature type="transmembrane region" description="Helical" evidence="8">
    <location>
        <begin position="283"/>
        <end position="306"/>
    </location>
</feature>
<gene>
    <name evidence="9" type="ORF">BofuT4_P082900.1</name>
</gene>
<dbReference type="eggNOG" id="KOG0475">
    <property type="taxonomic scope" value="Eukaryota"/>
</dbReference>
<keyword evidence="6 8" id="KW-0472">Membrane</keyword>
<dbReference type="InterPro" id="IPR001807">
    <property type="entry name" value="ClC"/>
</dbReference>
<dbReference type="InterPro" id="IPR014743">
    <property type="entry name" value="Cl-channel_core"/>
</dbReference>
<evidence type="ECO:0000256" key="6">
    <source>
        <dbReference type="ARBA" id="ARBA00023136"/>
    </source>
</evidence>
<dbReference type="STRING" id="999810.G2YJT9"/>
<evidence type="ECO:0000256" key="8">
    <source>
        <dbReference type="SAM" id="Phobius"/>
    </source>
</evidence>
<feature type="transmembrane region" description="Helical" evidence="8">
    <location>
        <begin position="199"/>
        <end position="216"/>
    </location>
</feature>
<evidence type="ECO:0000256" key="1">
    <source>
        <dbReference type="ARBA" id="ARBA00004141"/>
    </source>
</evidence>
<evidence type="ECO:0000256" key="4">
    <source>
        <dbReference type="ARBA" id="ARBA00022989"/>
    </source>
</evidence>
<keyword evidence="3 8" id="KW-0812">Transmembrane</keyword>
<dbReference type="FunFam" id="1.10.3080.10:FF:000013">
    <property type="entry name" value="Voltage-gated chloride channel (ClcA)"/>
    <property type="match status" value="1"/>
</dbReference>
<dbReference type="PANTHER" id="PTHR45711:SF3">
    <property type="entry name" value="CLC CHANNEL"/>
    <property type="match status" value="1"/>
</dbReference>
<dbReference type="Gene3D" id="1.10.3080.10">
    <property type="entry name" value="Clc chloride channel"/>
    <property type="match status" value="1"/>
</dbReference>
<dbReference type="Pfam" id="PF00654">
    <property type="entry name" value="Voltage_CLC"/>
    <property type="match status" value="1"/>
</dbReference>
<dbReference type="PANTHER" id="PTHR45711">
    <property type="entry name" value="CHLORIDE CHANNEL PROTEIN"/>
    <property type="match status" value="1"/>
</dbReference>
<name>G2YJT9_BOTF4</name>
<dbReference type="GO" id="GO:0005769">
    <property type="term" value="C:early endosome"/>
    <property type="evidence" value="ECO:0007669"/>
    <property type="project" value="TreeGrafter"/>
</dbReference>
<dbReference type="HOGENOM" id="CLU_003181_2_1_1"/>
<evidence type="ECO:0000256" key="3">
    <source>
        <dbReference type="ARBA" id="ARBA00022692"/>
    </source>
</evidence>